<dbReference type="GO" id="GO:0005524">
    <property type="term" value="F:ATP binding"/>
    <property type="evidence" value="ECO:0007669"/>
    <property type="project" value="UniProtKB-KW"/>
</dbReference>
<evidence type="ECO:0000313" key="10">
    <source>
        <dbReference type="EMBL" id="NBN79575.1"/>
    </source>
</evidence>
<evidence type="ECO:0000256" key="1">
    <source>
        <dbReference type="ARBA" id="ARBA00012122"/>
    </source>
</evidence>
<sequence length="303" mass="31346">MICGGIDVGGTKMEAQLFDEGMRLVTSRRSPTRHEDFDAFIAGLAEEARWLIAQSGRADLPIGIGLPGIVDPVSGASTASNIPTSGRDIAAALQASVGRSFVYGNDCASFALSEANGGAGEGFGCVVGLIIGTGVGAGISINGTTPPRHNQLAVEIGHVGVPARTLRRHGLPEWRCGCGRSACFEPYMSGKGIANLARWKLGQEVSAAEIAAHPRGGEVLDIWADVTAEALDTLQLLFDPDCITFGGGVSRLPDLAARLEQALLRLRLGTSRPPALRVARHGDSSGGRGMALIALRAASSPSA</sequence>
<evidence type="ECO:0000256" key="9">
    <source>
        <dbReference type="ARBA" id="ARBA00049065"/>
    </source>
</evidence>
<organism evidence="10 11">
    <name type="scientific">Pannonibacter tanglangensis</name>
    <dbReference type="NCBI Taxonomy" id="2750084"/>
    <lineage>
        <taxon>Bacteria</taxon>
        <taxon>Pseudomonadati</taxon>
        <taxon>Pseudomonadota</taxon>
        <taxon>Alphaproteobacteria</taxon>
        <taxon>Hyphomicrobiales</taxon>
        <taxon>Stappiaceae</taxon>
        <taxon>Pannonibacter</taxon>
    </lineage>
</organism>
<keyword evidence="6" id="KW-0862">Zinc</keyword>
<proteinExistence type="predicted"/>
<evidence type="ECO:0000256" key="6">
    <source>
        <dbReference type="ARBA" id="ARBA00022833"/>
    </source>
</evidence>
<dbReference type="Proteomes" id="UP000586722">
    <property type="component" value="Unassembled WGS sequence"/>
</dbReference>
<dbReference type="GO" id="GO:0045127">
    <property type="term" value="F:N-acetylglucosamine kinase activity"/>
    <property type="evidence" value="ECO:0007669"/>
    <property type="project" value="UniProtKB-EC"/>
</dbReference>
<keyword evidence="7" id="KW-0067">ATP-binding</keyword>
<evidence type="ECO:0000313" key="11">
    <source>
        <dbReference type="Proteomes" id="UP000586722"/>
    </source>
</evidence>
<protein>
    <recommendedName>
        <fullName evidence="1">N-acetylglucosamine kinase</fullName>
        <ecNumber evidence="1">2.7.1.59</ecNumber>
    </recommendedName>
</protein>
<evidence type="ECO:0000256" key="4">
    <source>
        <dbReference type="ARBA" id="ARBA00022741"/>
    </source>
</evidence>
<gene>
    <name evidence="10" type="ORF">GWI72_14965</name>
</gene>
<evidence type="ECO:0000256" key="2">
    <source>
        <dbReference type="ARBA" id="ARBA00022679"/>
    </source>
</evidence>
<dbReference type="PANTHER" id="PTHR18964:SF162">
    <property type="entry name" value="N-ACETYL-D-GLUCOSAMINE KINASE"/>
    <property type="match status" value="1"/>
</dbReference>
<dbReference type="InterPro" id="IPR000600">
    <property type="entry name" value="ROK"/>
</dbReference>
<dbReference type="EMBL" id="JAABLQ010000002">
    <property type="protein sequence ID" value="NBN79575.1"/>
    <property type="molecule type" value="Genomic_DNA"/>
</dbReference>
<dbReference type="EC" id="2.7.1.59" evidence="1"/>
<dbReference type="GO" id="GO:0046872">
    <property type="term" value="F:metal ion binding"/>
    <property type="evidence" value="ECO:0007669"/>
    <property type="project" value="UniProtKB-KW"/>
</dbReference>
<reference evidence="11" key="1">
    <citation type="submission" date="2020-01" db="EMBL/GenBank/DDBJ databases">
        <authorList>
            <person name="Fang Y."/>
            <person name="Sun R."/>
            <person name="Nie L."/>
            <person name="He J."/>
            <person name="Hao L."/>
            <person name="Wang L."/>
            <person name="Su S."/>
            <person name="Lv E."/>
            <person name="Zhang Z."/>
            <person name="Xie R."/>
            <person name="Liu H."/>
        </authorList>
    </citation>
    <scope>NUCLEOTIDE SEQUENCE [LARGE SCALE GENOMIC DNA]</scope>
    <source>
        <strain evidence="11">XCT-53</strain>
    </source>
</reference>
<dbReference type="Gene3D" id="3.30.420.40">
    <property type="match status" value="2"/>
</dbReference>
<keyword evidence="3" id="KW-0479">Metal-binding</keyword>
<keyword evidence="2" id="KW-0808">Transferase</keyword>
<evidence type="ECO:0000256" key="5">
    <source>
        <dbReference type="ARBA" id="ARBA00022777"/>
    </source>
</evidence>
<keyword evidence="4" id="KW-0547">Nucleotide-binding</keyword>
<evidence type="ECO:0000256" key="7">
    <source>
        <dbReference type="ARBA" id="ARBA00022840"/>
    </source>
</evidence>
<dbReference type="SUPFAM" id="SSF53067">
    <property type="entry name" value="Actin-like ATPase domain"/>
    <property type="match status" value="1"/>
</dbReference>
<accession>A0A7X5JAN0</accession>
<comment type="catalytic activity">
    <reaction evidence="9">
        <text>N-acetyl-D-glucosamine + ATP = N-acetyl-D-glucosamine 6-phosphate + ADP + H(+)</text>
        <dbReference type="Rhea" id="RHEA:17417"/>
        <dbReference type="ChEBI" id="CHEBI:15378"/>
        <dbReference type="ChEBI" id="CHEBI:30616"/>
        <dbReference type="ChEBI" id="CHEBI:57513"/>
        <dbReference type="ChEBI" id="CHEBI:456216"/>
        <dbReference type="ChEBI" id="CHEBI:506227"/>
        <dbReference type="EC" id="2.7.1.59"/>
    </reaction>
</comment>
<dbReference type="InterPro" id="IPR043129">
    <property type="entry name" value="ATPase_NBD"/>
</dbReference>
<name>A0A7X5JAN0_9HYPH</name>
<dbReference type="RefSeq" id="WP_161709214.1">
    <property type="nucleotide sequence ID" value="NZ_JAABLQ010000002.1"/>
</dbReference>
<keyword evidence="11" id="KW-1185">Reference proteome</keyword>
<dbReference type="PANTHER" id="PTHR18964">
    <property type="entry name" value="ROK (REPRESSOR, ORF, KINASE) FAMILY"/>
    <property type="match status" value="1"/>
</dbReference>
<dbReference type="Pfam" id="PF00480">
    <property type="entry name" value="ROK"/>
    <property type="match status" value="1"/>
</dbReference>
<evidence type="ECO:0000256" key="3">
    <source>
        <dbReference type="ARBA" id="ARBA00022723"/>
    </source>
</evidence>
<comment type="caution">
    <text evidence="10">The sequence shown here is derived from an EMBL/GenBank/DDBJ whole genome shotgun (WGS) entry which is preliminary data.</text>
</comment>
<evidence type="ECO:0000256" key="8">
    <source>
        <dbReference type="ARBA" id="ARBA00023277"/>
    </source>
</evidence>
<keyword evidence="5" id="KW-0418">Kinase</keyword>
<keyword evidence="8" id="KW-0119">Carbohydrate metabolism</keyword>
<dbReference type="AlphaFoldDB" id="A0A7X5JAN0"/>